<organism evidence="1 2">
    <name type="scientific">Microbacterium phage Cinna</name>
    <dbReference type="NCBI Taxonomy" id="2591215"/>
    <lineage>
        <taxon>Viruses</taxon>
        <taxon>Duplodnaviria</taxon>
        <taxon>Heunggongvirae</taxon>
        <taxon>Uroviricota</taxon>
        <taxon>Caudoviricetes</taxon>
        <taxon>Kutznervirinae</taxon>
        <taxon>Mementomorivirus</taxon>
        <taxon>Mementomorivirus cinna</taxon>
    </lineage>
</organism>
<evidence type="ECO:0000313" key="1">
    <source>
        <dbReference type="EMBL" id="QDH91594.1"/>
    </source>
</evidence>
<dbReference type="EMBL" id="MK937591">
    <property type="protein sequence ID" value="QDH91594.1"/>
    <property type="molecule type" value="Genomic_DNA"/>
</dbReference>
<keyword evidence="2" id="KW-1185">Reference proteome</keyword>
<reference evidence="1 2" key="1">
    <citation type="submission" date="2019-05" db="EMBL/GenBank/DDBJ databases">
        <authorList>
            <person name="Stoner T.H."/>
            <person name="Aull H.G."/>
            <person name="Divens A.M."/>
            <person name="Zack K."/>
            <person name="Garlena R.A."/>
            <person name="Russell D.A."/>
            <person name="Pope W.H."/>
            <person name="Jacobs-Sera D."/>
            <person name="Hatfull G.F."/>
        </authorList>
    </citation>
    <scope>NUCLEOTIDE SEQUENCE [LARGE SCALE GENOMIC DNA]</scope>
</reference>
<protein>
    <submittedName>
        <fullName evidence="1">Uncharacterized protein</fullName>
    </submittedName>
</protein>
<dbReference type="RefSeq" id="YP_010751017.1">
    <property type="nucleotide sequence ID" value="NC_073365.1"/>
</dbReference>
<dbReference type="KEGG" id="vg:80004677"/>
<accession>A0A514DDC0</accession>
<sequence length="158" mass="17329">MRALTYALALLAALRASRFLTSDSLGEWTVSGPVKRWAEGHEVTEILRRVEAEREAYADLDDDEREAHTYILPDGTTTTDPAEYVITNAEAQSPLTWQAKLAKGLDCPFCIGFWLTGAAVLTAAAANRGPRRRAVFQVLAGAFGANYITGHISKRLDF</sequence>
<name>A0A514DDC0_9CAUD</name>
<evidence type="ECO:0000313" key="2">
    <source>
        <dbReference type="Proteomes" id="UP000317804"/>
    </source>
</evidence>
<gene>
    <name evidence="1" type="primary">9</name>
    <name evidence="1" type="ORF">PBI_CINNA_9</name>
</gene>
<dbReference type="GeneID" id="80004677"/>
<proteinExistence type="predicted"/>
<dbReference type="Proteomes" id="UP000317804">
    <property type="component" value="Segment"/>
</dbReference>